<keyword evidence="1" id="KW-0472">Membrane</keyword>
<name>A0A2T7P591_POMCA</name>
<evidence type="ECO:0000313" key="2">
    <source>
        <dbReference type="EMBL" id="PVD28587.1"/>
    </source>
</evidence>
<keyword evidence="1" id="KW-0812">Transmembrane</keyword>
<protein>
    <submittedName>
        <fullName evidence="2">Uncharacterized protein</fullName>
    </submittedName>
</protein>
<comment type="caution">
    <text evidence="2">The sequence shown here is derived from an EMBL/GenBank/DDBJ whole genome shotgun (WGS) entry which is preliminary data.</text>
</comment>
<keyword evidence="3" id="KW-1185">Reference proteome</keyword>
<evidence type="ECO:0000256" key="1">
    <source>
        <dbReference type="SAM" id="Phobius"/>
    </source>
</evidence>
<gene>
    <name evidence="2" type="ORF">C0Q70_11178</name>
</gene>
<evidence type="ECO:0000313" key="3">
    <source>
        <dbReference type="Proteomes" id="UP000245119"/>
    </source>
</evidence>
<accession>A0A2T7P591</accession>
<organism evidence="2 3">
    <name type="scientific">Pomacea canaliculata</name>
    <name type="common">Golden apple snail</name>
    <dbReference type="NCBI Taxonomy" id="400727"/>
    <lineage>
        <taxon>Eukaryota</taxon>
        <taxon>Metazoa</taxon>
        <taxon>Spiralia</taxon>
        <taxon>Lophotrochozoa</taxon>
        <taxon>Mollusca</taxon>
        <taxon>Gastropoda</taxon>
        <taxon>Caenogastropoda</taxon>
        <taxon>Architaenioglossa</taxon>
        <taxon>Ampullarioidea</taxon>
        <taxon>Ampullariidae</taxon>
        <taxon>Pomacea</taxon>
    </lineage>
</organism>
<dbReference type="AlphaFoldDB" id="A0A2T7P591"/>
<dbReference type="EMBL" id="PZQS01000006">
    <property type="protein sequence ID" value="PVD28587.1"/>
    <property type="molecule type" value="Genomic_DNA"/>
</dbReference>
<keyword evidence="1" id="KW-1133">Transmembrane helix</keyword>
<dbReference type="Proteomes" id="UP000245119">
    <property type="component" value="Linkage Group LG6"/>
</dbReference>
<sequence>MMSLTDRTRTVVWAADGHPAVDADGGECVHVGHCQEEGGEALDFAADHPPQIALREAGGGGQWVAEDRNADVGDGEVEDEDVVRLDAQLPVAQEHHQRGSVASRCYETCRNKLHLGDRPLQAGAYLSALPTYDDEIDGAAHVPSAGQRPDVVPAHQHLPVVLRHQRPRGDVLHLHLLLNVGSVVVALHPYLVLSSALQDNP</sequence>
<reference evidence="2 3" key="1">
    <citation type="submission" date="2018-04" db="EMBL/GenBank/DDBJ databases">
        <title>The genome of golden apple snail Pomacea canaliculata provides insight into stress tolerance and invasive adaptation.</title>
        <authorList>
            <person name="Liu C."/>
            <person name="Liu B."/>
            <person name="Ren Y."/>
            <person name="Zhang Y."/>
            <person name="Wang H."/>
            <person name="Li S."/>
            <person name="Jiang F."/>
            <person name="Yin L."/>
            <person name="Zhang G."/>
            <person name="Qian W."/>
            <person name="Fan W."/>
        </authorList>
    </citation>
    <scope>NUCLEOTIDE SEQUENCE [LARGE SCALE GENOMIC DNA]</scope>
    <source>
        <strain evidence="2">SZHN2017</strain>
        <tissue evidence="2">Muscle</tissue>
    </source>
</reference>
<proteinExistence type="predicted"/>
<feature type="transmembrane region" description="Helical" evidence="1">
    <location>
        <begin position="171"/>
        <end position="191"/>
    </location>
</feature>